<name>A0A369CI61_9GAMM</name>
<keyword evidence="1" id="KW-0812">Transmembrane</keyword>
<dbReference type="RefSeq" id="WP_114277861.1">
    <property type="nucleotide sequence ID" value="NZ_QPJY01000001.1"/>
</dbReference>
<feature type="transmembrane region" description="Helical" evidence="1">
    <location>
        <begin position="96"/>
        <end position="120"/>
    </location>
</feature>
<evidence type="ECO:0000313" key="2">
    <source>
        <dbReference type="EMBL" id="RCX32968.1"/>
    </source>
</evidence>
<accession>A0A369CI61</accession>
<dbReference type="InterPro" id="IPR045655">
    <property type="entry name" value="DUF6394"/>
</dbReference>
<sequence>MNLEKVIFGFFIILALTLNFGFFFGEIEDPAHHHVYELFAVIVVNLVATVLKFGDRSQMGALLLATSLVADLQLIAAAVVWTLAVHVQEVGLVPEVMASIVSLSGGAMLANVISVVLLVMETSMLRR</sequence>
<keyword evidence="1" id="KW-1133">Transmembrane helix</keyword>
<feature type="transmembrane region" description="Helical" evidence="1">
    <location>
        <begin position="61"/>
        <end position="84"/>
    </location>
</feature>
<feature type="transmembrane region" description="Helical" evidence="1">
    <location>
        <begin position="36"/>
        <end position="54"/>
    </location>
</feature>
<gene>
    <name evidence="2" type="ORF">DFQ59_101266</name>
</gene>
<keyword evidence="3" id="KW-1185">Reference proteome</keyword>
<reference evidence="2 3" key="1">
    <citation type="submission" date="2018-07" db="EMBL/GenBank/DDBJ databases">
        <title>Genomic Encyclopedia of Type Strains, Phase IV (KMG-IV): sequencing the most valuable type-strain genomes for metagenomic binning, comparative biology and taxonomic classification.</title>
        <authorList>
            <person name="Goeker M."/>
        </authorList>
    </citation>
    <scope>NUCLEOTIDE SEQUENCE [LARGE SCALE GENOMIC DNA]</scope>
    <source>
        <strain evidence="2 3">DSM 26407</strain>
    </source>
</reference>
<protein>
    <submittedName>
        <fullName evidence="2">Uncharacterized protein</fullName>
    </submittedName>
</protein>
<evidence type="ECO:0000313" key="3">
    <source>
        <dbReference type="Proteomes" id="UP000252707"/>
    </source>
</evidence>
<keyword evidence="1" id="KW-0472">Membrane</keyword>
<proteinExistence type="predicted"/>
<dbReference type="OrthoDB" id="3295158at2"/>
<dbReference type="AlphaFoldDB" id="A0A369CI61"/>
<dbReference type="Pfam" id="PF19931">
    <property type="entry name" value="DUF6394"/>
    <property type="match status" value="1"/>
</dbReference>
<dbReference type="EMBL" id="QPJY01000001">
    <property type="protein sequence ID" value="RCX32968.1"/>
    <property type="molecule type" value="Genomic_DNA"/>
</dbReference>
<comment type="caution">
    <text evidence="2">The sequence shown here is derived from an EMBL/GenBank/DDBJ whole genome shotgun (WGS) entry which is preliminary data.</text>
</comment>
<feature type="transmembrane region" description="Helical" evidence="1">
    <location>
        <begin position="7"/>
        <end position="24"/>
    </location>
</feature>
<dbReference type="Proteomes" id="UP000252707">
    <property type="component" value="Unassembled WGS sequence"/>
</dbReference>
<evidence type="ECO:0000256" key="1">
    <source>
        <dbReference type="SAM" id="Phobius"/>
    </source>
</evidence>
<organism evidence="2 3">
    <name type="scientific">Thioalbus denitrificans</name>
    <dbReference type="NCBI Taxonomy" id="547122"/>
    <lineage>
        <taxon>Bacteria</taxon>
        <taxon>Pseudomonadati</taxon>
        <taxon>Pseudomonadota</taxon>
        <taxon>Gammaproteobacteria</taxon>
        <taxon>Chromatiales</taxon>
        <taxon>Ectothiorhodospiraceae</taxon>
        <taxon>Thioalbus</taxon>
    </lineage>
</organism>